<evidence type="ECO:0000256" key="5">
    <source>
        <dbReference type="ARBA" id="ARBA00023295"/>
    </source>
</evidence>
<evidence type="ECO:0000313" key="8">
    <source>
        <dbReference type="EMBL" id="EDO14032.1"/>
    </source>
</evidence>
<name>A0AAN3DAN2_BACO1</name>
<dbReference type="InterPro" id="IPR023296">
    <property type="entry name" value="Glyco_hydro_beta-prop_sf"/>
</dbReference>
<keyword evidence="2" id="KW-0858">Xylan degradation</keyword>
<dbReference type="Gene3D" id="2.115.10.20">
    <property type="entry name" value="Glycosyl hydrolase domain, family 43"/>
    <property type="match status" value="1"/>
</dbReference>
<dbReference type="GO" id="GO:0045493">
    <property type="term" value="P:xylan catabolic process"/>
    <property type="evidence" value="ECO:0007669"/>
    <property type="project" value="UniProtKB-KW"/>
</dbReference>
<dbReference type="AlphaFoldDB" id="A0AAN3DAN2"/>
<comment type="caution">
    <text evidence="8">The sequence shown here is derived from an EMBL/GenBank/DDBJ whole genome shotgun (WGS) entry which is preliminary data.</text>
</comment>
<dbReference type="CDD" id="cd18618">
    <property type="entry name" value="GH43_Xsa43E-like"/>
    <property type="match status" value="1"/>
</dbReference>
<evidence type="ECO:0000256" key="2">
    <source>
        <dbReference type="ARBA" id="ARBA00022651"/>
    </source>
</evidence>
<accession>A0AAN3DAN2</accession>
<keyword evidence="2" id="KW-0624">Polysaccharide degradation</keyword>
<protein>
    <submittedName>
        <fullName evidence="8">Glycosyl hydrolase, family 43</fullName>
    </submittedName>
</protein>
<reference evidence="8 9" key="1">
    <citation type="submission" date="2007-03" db="EMBL/GenBank/DDBJ databases">
        <authorList>
            <person name="Fulton L."/>
            <person name="Clifton S."/>
            <person name="Fulton B."/>
            <person name="Xu J."/>
            <person name="Minx P."/>
            <person name="Pepin K.H."/>
            <person name="Johnson M."/>
            <person name="Thiruvilangam P."/>
            <person name="Bhonagiri V."/>
            <person name="Nash W.E."/>
            <person name="Mardis E.R."/>
            <person name="Wilson R.K."/>
        </authorList>
    </citation>
    <scope>NUCLEOTIDE SEQUENCE [LARGE SCALE GENOMIC DNA]</scope>
    <source>
        <strain evidence="9">ATCC 8483 / DSM 1896 / JCM 5824 / BCRC 10623 / CCUG 4943 / NCTC 11153</strain>
    </source>
</reference>
<dbReference type="GO" id="GO:0004553">
    <property type="term" value="F:hydrolase activity, hydrolyzing O-glycosyl compounds"/>
    <property type="evidence" value="ECO:0007669"/>
    <property type="project" value="InterPro"/>
</dbReference>
<dbReference type="InterPro" id="IPR052176">
    <property type="entry name" value="Glycosyl_Hydrlase_43_Enz"/>
</dbReference>
<keyword evidence="3 7" id="KW-0378">Hydrolase</keyword>
<evidence type="ECO:0000256" key="7">
    <source>
        <dbReference type="RuleBase" id="RU361187"/>
    </source>
</evidence>
<dbReference type="InterPro" id="IPR006710">
    <property type="entry name" value="Glyco_hydro_43"/>
</dbReference>
<keyword evidence="5 7" id="KW-0326">Glycosidase</keyword>
<dbReference type="Proteomes" id="UP000005475">
    <property type="component" value="Unassembled WGS sequence"/>
</dbReference>
<evidence type="ECO:0000256" key="3">
    <source>
        <dbReference type="ARBA" id="ARBA00022801"/>
    </source>
</evidence>
<feature type="site" description="Important for catalytic activity, responsible for pKa modulation of the active site Glu and correct orientation of both the proton donor and substrate" evidence="6">
    <location>
        <position position="178"/>
    </location>
</feature>
<proteinExistence type="inferred from homology"/>
<dbReference type="PANTHER" id="PTHR43772:SF2">
    <property type="entry name" value="PUTATIVE (AFU_ORTHOLOGUE AFUA_2G04480)-RELATED"/>
    <property type="match status" value="1"/>
</dbReference>
<comment type="similarity">
    <text evidence="1 7">Belongs to the glycosyl hydrolase 43 family.</text>
</comment>
<evidence type="ECO:0000256" key="4">
    <source>
        <dbReference type="ARBA" id="ARBA00023277"/>
    </source>
</evidence>
<keyword evidence="4" id="KW-0119">Carbohydrate metabolism</keyword>
<dbReference type="Pfam" id="PF04616">
    <property type="entry name" value="Glyco_hydro_43"/>
    <property type="match status" value="1"/>
</dbReference>
<dbReference type="PANTHER" id="PTHR43772">
    <property type="entry name" value="ENDO-1,4-BETA-XYLANASE"/>
    <property type="match status" value="1"/>
</dbReference>
<reference evidence="9" key="2">
    <citation type="submission" date="2007-04" db="EMBL/GenBank/DDBJ databases">
        <title>Draft genome sequence of Bacteroides ovatus (ATCC 8483).</title>
        <authorList>
            <person name="Sudarsanam P."/>
            <person name="Ley R."/>
            <person name="Guruge J."/>
            <person name="Turnbaugh P.J."/>
            <person name="Mahowald M."/>
            <person name="Liep D."/>
            <person name="Gordon J."/>
        </authorList>
    </citation>
    <scope>NUCLEOTIDE SEQUENCE [LARGE SCALE GENOMIC DNA]</scope>
    <source>
        <strain evidence="9">ATCC 8483 / DSM 1896 / JCM 5824 / BCRC 10623 / CCUG 4943 / NCTC 11153</strain>
    </source>
</reference>
<organism evidence="8 9">
    <name type="scientific">Bacteroides ovatus (strain ATCC 8483 / DSM 1896 / JCM 5824 / BCRC 10623 / CCUG 4943 / NCTC 11153)</name>
    <dbReference type="NCBI Taxonomy" id="411476"/>
    <lineage>
        <taxon>Bacteria</taxon>
        <taxon>Pseudomonadati</taxon>
        <taxon>Bacteroidota</taxon>
        <taxon>Bacteroidia</taxon>
        <taxon>Bacteroidales</taxon>
        <taxon>Bacteroidaceae</taxon>
        <taxon>Bacteroides</taxon>
    </lineage>
</organism>
<evidence type="ECO:0000256" key="6">
    <source>
        <dbReference type="PIRSR" id="PIRSR606710-2"/>
    </source>
</evidence>
<evidence type="ECO:0000256" key="1">
    <source>
        <dbReference type="ARBA" id="ARBA00009865"/>
    </source>
</evidence>
<gene>
    <name evidence="8" type="ORF">BACOVA_00227</name>
</gene>
<dbReference type="EMBL" id="AAXF02000029">
    <property type="protein sequence ID" value="EDO14032.1"/>
    <property type="molecule type" value="Genomic_DNA"/>
</dbReference>
<dbReference type="SUPFAM" id="SSF75005">
    <property type="entry name" value="Arabinanase/levansucrase/invertase"/>
    <property type="match status" value="1"/>
</dbReference>
<sequence length="364" mass="41112">MHIKTLIVAVSCFMLLFMCCKQEDNTKKFELKGNPMIVDKFTADPAPMVYDGVLYLYVGHDEYYEGQNSASGGKEFNITEWLCYSTTDMKTWTDHGSVLKPTDFKWAVGEAWASQVVEKDGKFYYYTTVQAGEPYNSKTVGVAVADNPLGPFTDARGTPLITDDMTPNGPRGWWNDIDPTVFFDEEGTPWMSWGNGTCFLVKLKPNMIELDGPIQILDLPNFMEGPWLHKHNGLYYLTYASSGDEREMMHYATATDMEGTWTYRGALTGMAENSFTIHPGIIEYKGNWYLFYHNAKLTLNGIPGAIGRRSVCVDYLYYKPDGTMAYVEQTKEGITVQPKSPQEVALITNPFPDESVEVNRTVIE</sequence>
<evidence type="ECO:0000313" key="9">
    <source>
        <dbReference type="Proteomes" id="UP000005475"/>
    </source>
</evidence>